<reference evidence="3 4" key="1">
    <citation type="submission" date="2018-08" db="EMBL/GenBank/DDBJ databases">
        <title>A genome reference for cultivated species of the human gut microbiota.</title>
        <authorList>
            <person name="Zou Y."/>
            <person name="Xue W."/>
            <person name="Luo G."/>
        </authorList>
    </citation>
    <scope>NUCLEOTIDE SEQUENCE [LARGE SCALE GENOMIC DNA]</scope>
    <source>
        <strain evidence="3 4">OM05-15BH</strain>
    </source>
</reference>
<dbReference type="SUPFAM" id="SSF46894">
    <property type="entry name" value="C-terminal effector domain of the bipartite response regulators"/>
    <property type="match status" value="1"/>
</dbReference>
<gene>
    <name evidence="3" type="ORF">DXB65_18205</name>
</gene>
<dbReference type="RefSeq" id="WP_117725099.1">
    <property type="nucleotide sequence ID" value="NZ_QSUL01000013.1"/>
</dbReference>
<comment type="caution">
    <text evidence="3">The sequence shown here is derived from an EMBL/GenBank/DDBJ whole genome shotgun (WGS) entry which is preliminary data.</text>
</comment>
<dbReference type="InterPro" id="IPR011990">
    <property type="entry name" value="TPR-like_helical_dom_sf"/>
</dbReference>
<feature type="transmembrane region" description="Helical" evidence="1">
    <location>
        <begin position="482"/>
        <end position="501"/>
    </location>
</feature>
<name>A0A3E5B583_9BACE</name>
<keyword evidence="1" id="KW-1133">Transmembrane helix</keyword>
<evidence type="ECO:0000313" key="3">
    <source>
        <dbReference type="EMBL" id="RGN32693.1"/>
    </source>
</evidence>
<dbReference type="AlphaFoldDB" id="A0A3E5B583"/>
<dbReference type="Proteomes" id="UP000260983">
    <property type="component" value="Unassembled WGS sequence"/>
</dbReference>
<keyword evidence="1" id="KW-0472">Membrane</keyword>
<dbReference type="InterPro" id="IPR019734">
    <property type="entry name" value="TPR_rpt"/>
</dbReference>
<evidence type="ECO:0000256" key="2">
    <source>
        <dbReference type="SAM" id="SignalP"/>
    </source>
</evidence>
<dbReference type="SMART" id="SM00028">
    <property type="entry name" value="TPR"/>
    <property type="match status" value="3"/>
</dbReference>
<feature type="chain" id="PRO_5017583880" evidence="2">
    <location>
        <begin position="20"/>
        <end position="654"/>
    </location>
</feature>
<feature type="signal peptide" evidence="2">
    <location>
        <begin position="1"/>
        <end position="19"/>
    </location>
</feature>
<proteinExistence type="predicted"/>
<organism evidence="3 4">
    <name type="scientific">Bacteroides oleiciplenus</name>
    <dbReference type="NCBI Taxonomy" id="626931"/>
    <lineage>
        <taxon>Bacteria</taxon>
        <taxon>Pseudomonadati</taxon>
        <taxon>Bacteroidota</taxon>
        <taxon>Bacteroidia</taxon>
        <taxon>Bacteroidales</taxon>
        <taxon>Bacteroidaceae</taxon>
        <taxon>Bacteroides</taxon>
    </lineage>
</organism>
<evidence type="ECO:0000313" key="4">
    <source>
        <dbReference type="Proteomes" id="UP000260983"/>
    </source>
</evidence>
<dbReference type="PROSITE" id="PS51257">
    <property type="entry name" value="PROKAR_LIPOPROTEIN"/>
    <property type="match status" value="1"/>
</dbReference>
<dbReference type="GO" id="GO:0003677">
    <property type="term" value="F:DNA binding"/>
    <property type="evidence" value="ECO:0007669"/>
    <property type="project" value="InterPro"/>
</dbReference>
<dbReference type="Pfam" id="PF13374">
    <property type="entry name" value="TPR_10"/>
    <property type="match status" value="1"/>
</dbReference>
<keyword evidence="2" id="KW-0732">Signal</keyword>
<keyword evidence="1" id="KW-0812">Transmembrane</keyword>
<dbReference type="Gene3D" id="1.25.40.10">
    <property type="entry name" value="Tetratricopeptide repeat domain"/>
    <property type="match status" value="1"/>
</dbReference>
<dbReference type="SUPFAM" id="SSF48452">
    <property type="entry name" value="TPR-like"/>
    <property type="match status" value="1"/>
</dbReference>
<dbReference type="EMBL" id="QSUL01000013">
    <property type="protein sequence ID" value="RGN32693.1"/>
    <property type="molecule type" value="Genomic_DNA"/>
</dbReference>
<dbReference type="InterPro" id="IPR016032">
    <property type="entry name" value="Sig_transdc_resp-reg_C-effctor"/>
</dbReference>
<sequence length="654" mass="74898">MNKYFILLFIILMSAIASCNKPPGSTPPAPSRFHTDSVAIIAKANQFRLEKEYDSAIALLDSTFLLPIQSNQHPDGLSPDDARRLMSYAIRHLMFAYNHSRRITEGHEHFLRLREMNHPILSRHCQREMLVCDAQMLQTLGRRAEACQLLDQAMSIHENNDPSSELFCTIAAGITYMAVDSTETRAEPTLLRAAEAMRNGAYDDTGLYPQAMANLANIYIRKNEFQKGIKLCQEVMEQSDRAQNPRGVMLAAINLCGNYTELSFFDKALHYNDEGLRQFREDNETWGMAASLYERRALIYKRMGLIDSAFSALNLADSFYVRATNPRGQIRVQLEKLDAKAEFPDSLPNALTGFEEIKDKVPGYMQLDYYMGYGKATYLAGRYTEAIPLLEKAVDLSKIRGDWETENHNNRLLLDSYHHTGMMKAAKALLPRYNMIIDSVTHEKSIRESIASHIRYETEKIEQENRLLTADIALRNSVIRTYTIGTIAFILFILLLGTWFWSRHRLASIRLNEKEKELKRIIESRYELHERNQELLRQLTEIQASNQSGGELNKLMETLSPAMLTSKEETEFRVAFSEIYPTALIRLRSACPNITKNEELLCMLILINQTTEEIARILGIASTSVTRIRYRLRPKLTIPEKASLDAEIRRIMKG</sequence>
<evidence type="ECO:0000256" key="1">
    <source>
        <dbReference type="SAM" id="Phobius"/>
    </source>
</evidence>
<accession>A0A3E5B583</accession>
<protein>
    <submittedName>
        <fullName evidence="3">Tetratricopeptide repeat protein</fullName>
    </submittedName>
</protein>
<dbReference type="GO" id="GO:0006355">
    <property type="term" value="P:regulation of DNA-templated transcription"/>
    <property type="evidence" value="ECO:0007669"/>
    <property type="project" value="InterPro"/>
</dbReference>